<reference evidence="2 3" key="1">
    <citation type="journal article" date="2015" name="G3 (Bethesda)">
        <title>Insights into Ongoing Evolution of the Hexachlorocyclohexane Catabolic Pathway from Comparative Genomics of Ten Sphingomonadaceae Strains.</title>
        <authorList>
            <person name="Pearce S.L."/>
            <person name="Oakeshott J.G."/>
            <person name="Pandey G."/>
        </authorList>
    </citation>
    <scope>NUCLEOTIDE SEQUENCE [LARGE SCALE GENOMIC DNA]</scope>
    <source>
        <strain evidence="2 3">LL01</strain>
    </source>
</reference>
<evidence type="ECO:0000313" key="2">
    <source>
        <dbReference type="EMBL" id="KMS58682.1"/>
    </source>
</evidence>
<dbReference type="Proteomes" id="UP000052232">
    <property type="component" value="Unassembled WGS sequence"/>
</dbReference>
<feature type="transmembrane region" description="Helical" evidence="1">
    <location>
        <begin position="6"/>
        <end position="26"/>
    </location>
</feature>
<keyword evidence="1" id="KW-0812">Transmembrane</keyword>
<evidence type="ECO:0000256" key="1">
    <source>
        <dbReference type="SAM" id="Phobius"/>
    </source>
</evidence>
<dbReference type="EMBL" id="JACT01000001">
    <property type="protein sequence ID" value="KMS58682.1"/>
    <property type="molecule type" value="Genomic_DNA"/>
</dbReference>
<dbReference type="STRING" id="1420583.V473_02525"/>
<dbReference type="AlphaFoldDB" id="A0A0J7Y4U6"/>
<gene>
    <name evidence="2" type="ORF">V473_02525</name>
</gene>
<keyword evidence="1" id="KW-1133">Transmembrane helix</keyword>
<comment type="caution">
    <text evidence="2">The sequence shown here is derived from an EMBL/GenBank/DDBJ whole genome shotgun (WGS) entry which is preliminary data.</text>
</comment>
<accession>A0A0J7Y4U6</accession>
<keyword evidence="3" id="KW-1185">Reference proteome</keyword>
<name>A0A0J7Y4U6_9SPHN</name>
<keyword evidence="1" id="KW-0472">Membrane</keyword>
<sequence>MIFIAGFVMGAATVIGVLVIAACAIWKQIA</sequence>
<organism evidence="2 3">
    <name type="scientific">Sphingobium cupriresistens LL01</name>
    <dbReference type="NCBI Taxonomy" id="1420583"/>
    <lineage>
        <taxon>Bacteria</taxon>
        <taxon>Pseudomonadati</taxon>
        <taxon>Pseudomonadota</taxon>
        <taxon>Alphaproteobacteria</taxon>
        <taxon>Sphingomonadales</taxon>
        <taxon>Sphingomonadaceae</taxon>
        <taxon>Sphingobium</taxon>
    </lineage>
</organism>
<dbReference type="PATRIC" id="fig|1420583.3.peg.506"/>
<protein>
    <submittedName>
        <fullName evidence="2">Uncharacterized protein</fullName>
    </submittedName>
</protein>
<evidence type="ECO:0000313" key="3">
    <source>
        <dbReference type="Proteomes" id="UP000052232"/>
    </source>
</evidence>
<proteinExistence type="predicted"/>